<dbReference type="SMART" id="SM00220">
    <property type="entry name" value="S_TKc"/>
    <property type="match status" value="1"/>
</dbReference>
<evidence type="ECO:0000256" key="2">
    <source>
        <dbReference type="ARBA" id="ARBA00022741"/>
    </source>
</evidence>
<dbReference type="PANTHER" id="PTHR43289:SF6">
    <property type="entry name" value="SERINE_THREONINE-PROTEIN KINASE NEKL-3"/>
    <property type="match status" value="1"/>
</dbReference>
<keyword evidence="3 6" id="KW-0418">Kinase</keyword>
<proteinExistence type="predicted"/>
<dbReference type="Pfam" id="PF00069">
    <property type="entry name" value="Pkinase"/>
    <property type="match status" value="1"/>
</dbReference>
<accession>A0A165NDE5</accession>
<evidence type="ECO:0000313" key="7">
    <source>
        <dbReference type="Proteomes" id="UP000077266"/>
    </source>
</evidence>
<keyword evidence="4" id="KW-0067">ATP-binding</keyword>
<dbReference type="InParanoid" id="A0A165NDE5"/>
<evidence type="ECO:0000313" key="6">
    <source>
        <dbReference type="EMBL" id="KZW00587.1"/>
    </source>
</evidence>
<sequence length="266" mass="29808">MSADDLSARITAPFGAWPNDLDHYNPSRCRRLTVSEHAIVNATEHDKLVVKTFHSLPEADVSPTAIREMRMMLLSGEDVSVRLEGRLLRGSRIEGFVMPYEQPLEAELASASAETKVQWIEQLQALVSRVHAKGILHGDIKPDNVLVRKSDGQLVLCDWAAAQMQSEAVAPREGTSAYQSPWRCRDFDLPLCKQDDLYALGVSIWHIWQGRAPFDPEMHEYLDDDIADGLQPNLDEVDNATVRALIERYLKAAPSVPNIDDSDHVE</sequence>
<organism evidence="6 7">
    <name type="scientific">Exidia glandulosa HHB12029</name>
    <dbReference type="NCBI Taxonomy" id="1314781"/>
    <lineage>
        <taxon>Eukaryota</taxon>
        <taxon>Fungi</taxon>
        <taxon>Dikarya</taxon>
        <taxon>Basidiomycota</taxon>
        <taxon>Agaricomycotina</taxon>
        <taxon>Agaricomycetes</taxon>
        <taxon>Auriculariales</taxon>
        <taxon>Exidiaceae</taxon>
        <taxon>Exidia</taxon>
    </lineage>
</organism>
<dbReference type="EMBL" id="KV425900">
    <property type="protein sequence ID" value="KZW00587.1"/>
    <property type="molecule type" value="Genomic_DNA"/>
</dbReference>
<keyword evidence="7" id="KW-1185">Reference proteome</keyword>
<evidence type="ECO:0000256" key="1">
    <source>
        <dbReference type="ARBA" id="ARBA00022679"/>
    </source>
</evidence>
<evidence type="ECO:0000256" key="3">
    <source>
        <dbReference type="ARBA" id="ARBA00022777"/>
    </source>
</evidence>
<dbReference type="STRING" id="1314781.A0A165NDE5"/>
<dbReference type="GO" id="GO:0004674">
    <property type="term" value="F:protein serine/threonine kinase activity"/>
    <property type="evidence" value="ECO:0007669"/>
    <property type="project" value="TreeGrafter"/>
</dbReference>
<keyword evidence="1" id="KW-0808">Transferase</keyword>
<evidence type="ECO:0000256" key="4">
    <source>
        <dbReference type="ARBA" id="ARBA00022840"/>
    </source>
</evidence>
<evidence type="ECO:0000259" key="5">
    <source>
        <dbReference type="PROSITE" id="PS50011"/>
    </source>
</evidence>
<protein>
    <submittedName>
        <fullName evidence="6">Kinase-like protein</fullName>
    </submittedName>
</protein>
<dbReference type="AlphaFoldDB" id="A0A165NDE5"/>
<name>A0A165NDE5_EXIGL</name>
<feature type="domain" description="Protein kinase" evidence="5">
    <location>
        <begin position="1"/>
        <end position="266"/>
    </location>
</feature>
<dbReference type="InterPro" id="IPR008271">
    <property type="entry name" value="Ser/Thr_kinase_AS"/>
</dbReference>
<dbReference type="Proteomes" id="UP000077266">
    <property type="component" value="Unassembled WGS sequence"/>
</dbReference>
<dbReference type="PANTHER" id="PTHR43289">
    <property type="entry name" value="MITOGEN-ACTIVATED PROTEIN KINASE KINASE KINASE 20-RELATED"/>
    <property type="match status" value="1"/>
</dbReference>
<dbReference type="PROSITE" id="PS00108">
    <property type="entry name" value="PROTEIN_KINASE_ST"/>
    <property type="match status" value="1"/>
</dbReference>
<dbReference type="InterPro" id="IPR000719">
    <property type="entry name" value="Prot_kinase_dom"/>
</dbReference>
<dbReference type="SUPFAM" id="SSF56112">
    <property type="entry name" value="Protein kinase-like (PK-like)"/>
    <property type="match status" value="1"/>
</dbReference>
<reference evidence="6 7" key="1">
    <citation type="journal article" date="2016" name="Mol. Biol. Evol.">
        <title>Comparative Genomics of Early-Diverging Mushroom-Forming Fungi Provides Insights into the Origins of Lignocellulose Decay Capabilities.</title>
        <authorList>
            <person name="Nagy L.G."/>
            <person name="Riley R."/>
            <person name="Tritt A."/>
            <person name="Adam C."/>
            <person name="Daum C."/>
            <person name="Floudas D."/>
            <person name="Sun H."/>
            <person name="Yadav J.S."/>
            <person name="Pangilinan J."/>
            <person name="Larsson K.H."/>
            <person name="Matsuura K."/>
            <person name="Barry K."/>
            <person name="Labutti K."/>
            <person name="Kuo R."/>
            <person name="Ohm R.A."/>
            <person name="Bhattacharya S.S."/>
            <person name="Shirouzu T."/>
            <person name="Yoshinaga Y."/>
            <person name="Martin F.M."/>
            <person name="Grigoriev I.V."/>
            <person name="Hibbett D.S."/>
        </authorList>
    </citation>
    <scope>NUCLEOTIDE SEQUENCE [LARGE SCALE GENOMIC DNA]</scope>
    <source>
        <strain evidence="6 7">HHB12029</strain>
    </source>
</reference>
<dbReference type="PROSITE" id="PS50011">
    <property type="entry name" value="PROTEIN_KINASE_DOM"/>
    <property type="match status" value="1"/>
</dbReference>
<dbReference type="OrthoDB" id="1668230at2759"/>
<keyword evidence="2" id="KW-0547">Nucleotide-binding</keyword>
<dbReference type="GO" id="GO:0005524">
    <property type="term" value="F:ATP binding"/>
    <property type="evidence" value="ECO:0007669"/>
    <property type="project" value="UniProtKB-KW"/>
</dbReference>
<dbReference type="Gene3D" id="1.10.510.10">
    <property type="entry name" value="Transferase(Phosphotransferase) domain 1"/>
    <property type="match status" value="1"/>
</dbReference>
<dbReference type="InterPro" id="IPR011009">
    <property type="entry name" value="Kinase-like_dom_sf"/>
</dbReference>
<gene>
    <name evidence="6" type="ORF">EXIGLDRAFT_830726</name>
</gene>